<dbReference type="Pfam" id="PF00246">
    <property type="entry name" value="Peptidase_M14"/>
    <property type="match status" value="1"/>
</dbReference>
<sequence length="850" mass="96859">MSKISQLSIMVFLLLGTMVFSQDYYYQKFKPFNKNIPSPEEFFGYSIGDAYTRHDLVVAYMEKLASLSDKATIQFYGKTNEGRKLVMLIISSVDNHKNLDVLKEKHLLIVDENTNVTEYSELPIFINLGYNVHGNEPSGTEAALLAAYTLVASESLLVEKYLDESVIFIEPTINPDGRDRYANWANSYKGNPLIADKYDIAHNEQWPYGRTNHYWFDLNRDLLLAVQPESNARLEWFHEWYPNVVTDFHEMGTNSTYFFEPKQHSASLNPVTPIENNVVLNTAFAKDYVADLDEINSLYFTKEKYDATYPGYGSTYGDLQGSLALLFEQGGSRGHVQETETGTMTFAFTIRNQYVSTFATIKAAIKNKELLYAYQNNFFKNAINQAAKSKVKGYVFGDNYDKNRNKEFVDLLLKHKIDVYSTDEDLNLGNKTFKKGRSFVVPTEQKEYLMVRTMFETHRKYRDSVFYDASSWSMANFYNMKYEPLSKLPVLNSKITLESNIIKTPELAFSEYAYLIPWDDYYAPALLYKLQEQNVVVKTAQEPFIITTDKNVISFNRGTLLVPVSLQSMTNHDLFELLNGLCKAYGIQAYSTNSGYSISGIDLGSSNFATLKQPKTMMLVGSGVSAYEAGEVWHLFEQRMQMPITKVANDMFGRVDLERYNVMVFVSGSYNSLSKISYDRIKDWVAKGNTLITIRTASAWAIKNKIVNERFIDVVKDSIVPRLNYADARGTIGKQKIGGTIFNVDLDITHPIAYGYYDRNIPIYKNNDVFIAPSKNSFATVAKYTEQPHIDGFVSQENIDNYIVKSASILTSKIGSGRVILFSDNPNFRGAWYGTNKLFLNSIFFGSIIK</sequence>
<dbReference type="EMBL" id="CP012898">
    <property type="protein sequence ID" value="ALJ03804.1"/>
    <property type="molecule type" value="Genomic_DNA"/>
</dbReference>
<dbReference type="InterPro" id="IPR000834">
    <property type="entry name" value="Peptidase_M14"/>
</dbReference>
<accession>A0A0P0CZV1</accession>
<dbReference type="SUPFAM" id="SSF52317">
    <property type="entry name" value="Class I glutamine amidotransferase-like"/>
    <property type="match status" value="1"/>
</dbReference>
<dbReference type="InterPro" id="IPR029062">
    <property type="entry name" value="Class_I_gatase-like"/>
</dbReference>
<dbReference type="Gene3D" id="3.40.630.10">
    <property type="entry name" value="Zn peptidases"/>
    <property type="match status" value="1"/>
</dbReference>
<dbReference type="Proteomes" id="UP000057981">
    <property type="component" value="Chromosome"/>
</dbReference>
<dbReference type="STRING" id="1736674.APS56_00950"/>
<dbReference type="KEGG" id="ahz:APS56_00950"/>
<organism evidence="2 3">
    <name type="scientific">Pseudalgibacter alginicilyticus</name>
    <dbReference type="NCBI Taxonomy" id="1736674"/>
    <lineage>
        <taxon>Bacteria</taxon>
        <taxon>Pseudomonadati</taxon>
        <taxon>Bacteroidota</taxon>
        <taxon>Flavobacteriia</taxon>
        <taxon>Flavobacteriales</taxon>
        <taxon>Flavobacteriaceae</taxon>
        <taxon>Pseudalgibacter</taxon>
    </lineage>
</organism>
<dbReference type="PATRIC" id="fig|1736674.3.peg.203"/>
<dbReference type="OrthoDB" id="9758209at2"/>
<name>A0A0P0CZV1_9FLAO</name>
<dbReference type="SUPFAM" id="SSF53187">
    <property type="entry name" value="Zn-dependent exopeptidases"/>
    <property type="match status" value="1"/>
</dbReference>
<keyword evidence="2" id="KW-0121">Carboxypeptidase</keyword>
<evidence type="ECO:0000313" key="3">
    <source>
        <dbReference type="Proteomes" id="UP000057981"/>
    </source>
</evidence>
<dbReference type="AlphaFoldDB" id="A0A0P0CZV1"/>
<dbReference type="GO" id="GO:0008270">
    <property type="term" value="F:zinc ion binding"/>
    <property type="evidence" value="ECO:0007669"/>
    <property type="project" value="InterPro"/>
</dbReference>
<keyword evidence="2" id="KW-0378">Hydrolase</keyword>
<reference evidence="2 3" key="1">
    <citation type="submission" date="2015-10" db="EMBL/GenBank/DDBJ databases">
        <authorList>
            <person name="Gilbert D.G."/>
        </authorList>
    </citation>
    <scope>NUCLEOTIDE SEQUENCE [LARGE SCALE GENOMIC DNA]</scope>
    <source>
        <strain evidence="3">HZ-22</strain>
    </source>
</reference>
<protein>
    <submittedName>
        <fullName evidence="2">Zinc carboxypeptidase</fullName>
    </submittedName>
</protein>
<proteinExistence type="predicted"/>
<dbReference type="GO" id="GO:0006508">
    <property type="term" value="P:proteolysis"/>
    <property type="evidence" value="ECO:0007669"/>
    <property type="project" value="InterPro"/>
</dbReference>
<gene>
    <name evidence="2" type="ORF">APS56_00950</name>
</gene>
<dbReference type="GO" id="GO:0004181">
    <property type="term" value="F:metallocarboxypeptidase activity"/>
    <property type="evidence" value="ECO:0007669"/>
    <property type="project" value="InterPro"/>
</dbReference>
<evidence type="ECO:0000313" key="2">
    <source>
        <dbReference type="EMBL" id="ALJ03804.1"/>
    </source>
</evidence>
<dbReference type="RefSeq" id="WP_054723922.1">
    <property type="nucleotide sequence ID" value="NZ_CP012898.1"/>
</dbReference>
<dbReference type="SMART" id="SM00631">
    <property type="entry name" value="Zn_pept"/>
    <property type="match status" value="1"/>
</dbReference>
<keyword evidence="3" id="KW-1185">Reference proteome</keyword>
<evidence type="ECO:0000259" key="1">
    <source>
        <dbReference type="SMART" id="SM00631"/>
    </source>
</evidence>
<feature type="domain" description="Peptidase M14" evidence="1">
    <location>
        <begin position="51"/>
        <end position="367"/>
    </location>
</feature>
<keyword evidence="2" id="KW-0645">Protease</keyword>